<protein>
    <recommendedName>
        <fullName evidence="4">Bacterial transcriptional activator domain-containing protein</fullName>
    </recommendedName>
</protein>
<feature type="chain" id="PRO_5043465449" description="Bacterial transcriptional activator domain-containing protein" evidence="1">
    <location>
        <begin position="29"/>
        <end position="406"/>
    </location>
</feature>
<evidence type="ECO:0000313" key="2">
    <source>
        <dbReference type="EMBL" id="MDO6541686.1"/>
    </source>
</evidence>
<name>A0AAW7XZE5_9GAMM</name>
<gene>
    <name evidence="2" type="ORF">Q4568_04035</name>
</gene>
<dbReference type="RefSeq" id="WP_261859106.1">
    <property type="nucleotide sequence ID" value="NZ_AP024851.1"/>
</dbReference>
<reference evidence="2" key="1">
    <citation type="submission" date="2023-07" db="EMBL/GenBank/DDBJ databases">
        <title>Genome content predicts the carbon catabolic preferences of heterotrophic bacteria.</title>
        <authorList>
            <person name="Gralka M."/>
        </authorList>
    </citation>
    <scope>NUCLEOTIDE SEQUENCE</scope>
    <source>
        <strain evidence="2">G2M05</strain>
    </source>
</reference>
<organism evidence="2 3">
    <name type="scientific">Photobacterium sanguinicancri</name>
    <dbReference type="NCBI Taxonomy" id="875932"/>
    <lineage>
        <taxon>Bacteria</taxon>
        <taxon>Pseudomonadati</taxon>
        <taxon>Pseudomonadota</taxon>
        <taxon>Gammaproteobacteria</taxon>
        <taxon>Vibrionales</taxon>
        <taxon>Vibrionaceae</taxon>
        <taxon>Photobacterium</taxon>
    </lineage>
</organism>
<evidence type="ECO:0000313" key="3">
    <source>
        <dbReference type="Proteomes" id="UP001170624"/>
    </source>
</evidence>
<dbReference type="Gene3D" id="1.25.40.10">
    <property type="entry name" value="Tetratricopeptide repeat domain"/>
    <property type="match status" value="2"/>
</dbReference>
<evidence type="ECO:0000256" key="1">
    <source>
        <dbReference type="SAM" id="SignalP"/>
    </source>
</evidence>
<dbReference type="Proteomes" id="UP001170624">
    <property type="component" value="Unassembled WGS sequence"/>
</dbReference>
<comment type="caution">
    <text evidence="2">The sequence shown here is derived from an EMBL/GenBank/DDBJ whole genome shotgun (WGS) entry which is preliminary data.</text>
</comment>
<proteinExistence type="predicted"/>
<dbReference type="EMBL" id="JAUOPU010000003">
    <property type="protein sequence ID" value="MDO6541686.1"/>
    <property type="molecule type" value="Genomic_DNA"/>
</dbReference>
<sequence>MIKTLTKTLVLPLGVALGLAFSSNIATAGEQLSQYTAGKVQRAHQLQQDEKTAEAIALLAGLTPSKAYDKAFVQRMLGVFYWQQGNTKLAISNLTRAVDSGLLLDEQAWITQRMLADILLSNEEFKQALPHYYALTKSIPENQKADELWLRIAQSHYQLEDWKPVLSAIKRYESLHRKDEVQPLTIKLGAQLQLQQWKSSLPTLQRLIILEPNKLVWWQQTAGIQLRLSRSKDALATLALAKRQGVELSQQDLRTLAQLYAQQGIPERAAKLLAELDNAQADAQLLADQASYWQMAKEWDQSIRYWRLAAAKNNKHRWALAQLLLQEGRHKTALKELDKVSGRKSDVELARVRAYYKLESFEQALIHAKRANNIKASPASKSWIKYLTQMRKMQQSQVNEPQLTAI</sequence>
<dbReference type="SUPFAM" id="SSF48452">
    <property type="entry name" value="TPR-like"/>
    <property type="match status" value="2"/>
</dbReference>
<feature type="signal peptide" evidence="1">
    <location>
        <begin position="1"/>
        <end position="28"/>
    </location>
</feature>
<accession>A0AAW7XZE5</accession>
<dbReference type="InterPro" id="IPR011990">
    <property type="entry name" value="TPR-like_helical_dom_sf"/>
</dbReference>
<keyword evidence="1" id="KW-0732">Signal</keyword>
<dbReference type="AlphaFoldDB" id="A0AAW7XZE5"/>
<evidence type="ECO:0008006" key="4">
    <source>
        <dbReference type="Google" id="ProtNLM"/>
    </source>
</evidence>